<dbReference type="SMART" id="SM00328">
    <property type="entry name" value="BPI1"/>
    <property type="match status" value="1"/>
</dbReference>
<dbReference type="OrthoDB" id="9831346at2759"/>
<dbReference type="SMART" id="SM00329">
    <property type="entry name" value="BPI2"/>
    <property type="match status" value="1"/>
</dbReference>
<dbReference type="GO" id="GO:0008289">
    <property type="term" value="F:lipid binding"/>
    <property type="evidence" value="ECO:0007669"/>
    <property type="project" value="InterPro"/>
</dbReference>
<evidence type="ECO:0000259" key="2">
    <source>
        <dbReference type="SMART" id="SM00329"/>
    </source>
</evidence>
<keyword evidence="3" id="KW-1185">Reference proteome</keyword>
<dbReference type="Gene3D" id="3.15.20.10">
    <property type="entry name" value="Bactericidal permeability-increasing protein, domain 2"/>
    <property type="match status" value="1"/>
</dbReference>
<feature type="domain" description="Lipid-binding serum glycoprotein C-terminal" evidence="2">
    <location>
        <begin position="293"/>
        <end position="496"/>
    </location>
</feature>
<dbReference type="InterPro" id="IPR017942">
    <property type="entry name" value="Lipid-bd_serum_glycop_N"/>
</dbReference>
<dbReference type="InParanoid" id="A0A6P7XLG0"/>
<proteinExistence type="predicted"/>
<accession>A0A6P7XLG0</accession>
<protein>
    <submittedName>
        <fullName evidence="4">BPI fold-containing family B member 2-like</fullName>
    </submittedName>
</protein>
<dbReference type="KEGG" id="muo:115466289"/>
<feature type="domain" description="Lipid-binding serum glycoprotein N-terminal" evidence="1">
    <location>
        <begin position="70"/>
        <end position="275"/>
    </location>
</feature>
<organism evidence="3 4">
    <name type="scientific">Microcaecilia unicolor</name>
    <dbReference type="NCBI Taxonomy" id="1415580"/>
    <lineage>
        <taxon>Eukaryota</taxon>
        <taxon>Metazoa</taxon>
        <taxon>Chordata</taxon>
        <taxon>Craniata</taxon>
        <taxon>Vertebrata</taxon>
        <taxon>Euteleostomi</taxon>
        <taxon>Amphibia</taxon>
        <taxon>Gymnophiona</taxon>
        <taxon>Siphonopidae</taxon>
        <taxon>Microcaecilia</taxon>
    </lineage>
</organism>
<dbReference type="SUPFAM" id="SSF55394">
    <property type="entry name" value="Bactericidal permeability-increasing protein, BPI"/>
    <property type="match status" value="2"/>
</dbReference>
<evidence type="ECO:0000259" key="1">
    <source>
        <dbReference type="SMART" id="SM00328"/>
    </source>
</evidence>
<evidence type="ECO:0000313" key="3">
    <source>
        <dbReference type="Proteomes" id="UP000515156"/>
    </source>
</evidence>
<dbReference type="InterPro" id="IPR051660">
    <property type="entry name" value="BPI_fold-BPI/LBP"/>
</dbReference>
<dbReference type="RefSeq" id="XP_030053348.1">
    <property type="nucleotide sequence ID" value="XM_030197488.1"/>
</dbReference>
<dbReference type="Pfam" id="PF01273">
    <property type="entry name" value="LBP_BPI_CETP"/>
    <property type="match status" value="1"/>
</dbReference>
<dbReference type="AlphaFoldDB" id="A0A6P7XLG0"/>
<dbReference type="PANTHER" id="PTHR46019">
    <property type="entry name" value="BPI FOLD-CONTAINING FAMILY B MEMBER 4-RELATED"/>
    <property type="match status" value="1"/>
</dbReference>
<sequence>MGSALLAYCNSSEHRSVCGTPTGQCSELPWLLQEPQFRSGEMVKLYVLAIILGSFFPSHGTDVGPDILMRVNEKAAELICLSQRSVFQNILAAIQIPNFTSGSVLGISLLNIVGIQIKKVDISQLSVDFVPETKSEFTLEADLSIEAKVLLTTLKLKMAVQIGAEVAISKGAKGSPVGTVTACTSVLGQLQLVSPGVLSISLDLLQNHLHRIFNEQLCLKITLVFDLLDVKLEAFSALTAFGPVSQIQYTLTRVPETTTEVVDFGLNVIFYISGEKLDLDLAPISISLPAPSSSSSPLLSLALSENVFVLLYTAIQESGLLNFEITGQTIGVEIELTTAALSVAIPEINELYPDSLAVILKIVVSRSPVFTLEADKLTLHLIPSVDIIVKPPNEDAKSLMVLDFDVLLRVTLQVVHGKLWSSAVLIGDLSFSLQTSAMGSIDVSELQSLIGNTLMDAYLLHLNEALSVELTLPTLLNMDLNEPTIAINPGFVLLSFVLQLPL</sequence>
<reference evidence="4" key="1">
    <citation type="submission" date="2025-08" db="UniProtKB">
        <authorList>
            <consortium name="RefSeq"/>
        </authorList>
    </citation>
    <scope>IDENTIFICATION</scope>
</reference>
<dbReference type="GeneID" id="115466289"/>
<dbReference type="InterPro" id="IPR017943">
    <property type="entry name" value="Bactericidal_perm-incr_a/b_dom"/>
</dbReference>
<dbReference type="Gene3D" id="3.15.10.10">
    <property type="entry name" value="Bactericidal permeability-increasing protein, domain 1"/>
    <property type="match status" value="1"/>
</dbReference>
<dbReference type="Pfam" id="PF02886">
    <property type="entry name" value="LBP_BPI_CETP_C"/>
    <property type="match status" value="1"/>
</dbReference>
<dbReference type="PANTHER" id="PTHR46019:SF10">
    <property type="entry name" value="BPI FOLD-CONTAINING FAMILY B MEMBER 2"/>
    <property type="match status" value="1"/>
</dbReference>
<gene>
    <name evidence="4" type="primary">LOC115466289</name>
</gene>
<dbReference type="Proteomes" id="UP000515156">
    <property type="component" value="Chromosome 1"/>
</dbReference>
<evidence type="ECO:0000313" key="4">
    <source>
        <dbReference type="RefSeq" id="XP_030053348.1"/>
    </source>
</evidence>
<dbReference type="InterPro" id="IPR001124">
    <property type="entry name" value="Lipid-bd_serum_glycop_C"/>
</dbReference>
<name>A0A6P7XLG0_9AMPH</name>